<evidence type="ECO:0000256" key="1">
    <source>
        <dbReference type="ARBA" id="ARBA00011900"/>
    </source>
</evidence>
<protein>
    <recommendedName>
        <fullName evidence="1">site-specific DNA-methyltransferase (adenine-specific)</fullName>
        <ecNumber evidence="1">2.1.1.72</ecNumber>
    </recommendedName>
</protein>
<dbReference type="PRINTS" id="PR00507">
    <property type="entry name" value="N12N6MTFRASE"/>
</dbReference>
<dbReference type="EMBL" id="AUZX01016148">
    <property type="protein sequence ID" value="EQD26553.1"/>
    <property type="molecule type" value="Genomic_DNA"/>
</dbReference>
<evidence type="ECO:0000256" key="2">
    <source>
        <dbReference type="ARBA" id="ARBA00022603"/>
    </source>
</evidence>
<feature type="non-terminal residue" evidence="8">
    <location>
        <position position="1"/>
    </location>
</feature>
<dbReference type="InterPro" id="IPR003356">
    <property type="entry name" value="DNA_methylase_A-5"/>
</dbReference>
<feature type="domain" description="DNA methylase adenine-specific" evidence="7">
    <location>
        <begin position="11"/>
        <end position="151"/>
    </location>
</feature>
<feature type="non-terminal residue" evidence="8">
    <location>
        <position position="152"/>
    </location>
</feature>
<comment type="catalytic activity">
    <reaction evidence="6">
        <text>a 2'-deoxyadenosine in DNA + S-adenosyl-L-methionine = an N(6)-methyl-2'-deoxyadenosine in DNA + S-adenosyl-L-homocysteine + H(+)</text>
        <dbReference type="Rhea" id="RHEA:15197"/>
        <dbReference type="Rhea" id="RHEA-COMP:12418"/>
        <dbReference type="Rhea" id="RHEA-COMP:12419"/>
        <dbReference type="ChEBI" id="CHEBI:15378"/>
        <dbReference type="ChEBI" id="CHEBI:57856"/>
        <dbReference type="ChEBI" id="CHEBI:59789"/>
        <dbReference type="ChEBI" id="CHEBI:90615"/>
        <dbReference type="ChEBI" id="CHEBI:90616"/>
        <dbReference type="EC" id="2.1.1.72"/>
    </reaction>
</comment>
<gene>
    <name evidence="8" type="ORF">B1A_21846</name>
</gene>
<dbReference type="SUPFAM" id="SSF53335">
    <property type="entry name" value="S-adenosyl-L-methionine-dependent methyltransferases"/>
    <property type="match status" value="1"/>
</dbReference>
<evidence type="ECO:0000256" key="6">
    <source>
        <dbReference type="ARBA" id="ARBA00047942"/>
    </source>
</evidence>
<evidence type="ECO:0000259" key="7">
    <source>
        <dbReference type="Pfam" id="PF02384"/>
    </source>
</evidence>
<reference evidence="8" key="1">
    <citation type="submission" date="2013-08" db="EMBL/GenBank/DDBJ databases">
        <authorList>
            <person name="Mendez C."/>
            <person name="Richter M."/>
            <person name="Ferrer M."/>
            <person name="Sanchez J."/>
        </authorList>
    </citation>
    <scope>NUCLEOTIDE SEQUENCE</scope>
</reference>
<proteinExistence type="predicted"/>
<comment type="caution">
    <text evidence="8">The sequence shown here is derived from an EMBL/GenBank/DDBJ whole genome shotgun (WGS) entry which is preliminary data.</text>
</comment>
<evidence type="ECO:0000256" key="3">
    <source>
        <dbReference type="ARBA" id="ARBA00022679"/>
    </source>
</evidence>
<dbReference type="GO" id="GO:0009007">
    <property type="term" value="F:site-specific DNA-methyltransferase (adenine-specific) activity"/>
    <property type="evidence" value="ECO:0007669"/>
    <property type="project" value="UniProtKB-EC"/>
</dbReference>
<organism evidence="8">
    <name type="scientific">mine drainage metagenome</name>
    <dbReference type="NCBI Taxonomy" id="410659"/>
    <lineage>
        <taxon>unclassified sequences</taxon>
        <taxon>metagenomes</taxon>
        <taxon>ecological metagenomes</taxon>
    </lineage>
</organism>
<dbReference type="Pfam" id="PF02384">
    <property type="entry name" value="N6_Mtase"/>
    <property type="match status" value="1"/>
</dbReference>
<dbReference type="InterPro" id="IPR002052">
    <property type="entry name" value="DNA_methylase_N6_adenine_CS"/>
</dbReference>
<accession>T0Y0N3</accession>
<dbReference type="GO" id="GO:0009307">
    <property type="term" value="P:DNA restriction-modification system"/>
    <property type="evidence" value="ECO:0007669"/>
    <property type="project" value="UniProtKB-KW"/>
</dbReference>
<dbReference type="PANTHER" id="PTHR42933:SF1">
    <property type="entry name" value="SITE-SPECIFIC DNA-METHYLTRANSFERASE (ADENINE-SPECIFIC)"/>
    <property type="match status" value="1"/>
</dbReference>
<dbReference type="GO" id="GO:0032259">
    <property type="term" value="P:methylation"/>
    <property type="evidence" value="ECO:0007669"/>
    <property type="project" value="UniProtKB-KW"/>
</dbReference>
<reference evidence="8" key="2">
    <citation type="journal article" date="2014" name="ISME J.">
        <title>Microbial stratification in low pH oxic and suboxic macroscopic growths along an acid mine drainage.</title>
        <authorList>
            <person name="Mendez-Garcia C."/>
            <person name="Mesa V."/>
            <person name="Sprenger R.R."/>
            <person name="Richter M."/>
            <person name="Diez M.S."/>
            <person name="Solano J."/>
            <person name="Bargiela R."/>
            <person name="Golyshina O.V."/>
            <person name="Manteca A."/>
            <person name="Ramos J.L."/>
            <person name="Gallego J.R."/>
            <person name="Llorente I."/>
            <person name="Martins Dos Santos V.A."/>
            <person name="Jensen O.N."/>
            <person name="Pelaez A.I."/>
            <person name="Sanchez J."/>
            <person name="Ferrer M."/>
        </authorList>
    </citation>
    <scope>NUCLEOTIDE SEQUENCE</scope>
</reference>
<evidence type="ECO:0000313" key="8">
    <source>
        <dbReference type="EMBL" id="EQD26553.1"/>
    </source>
</evidence>
<dbReference type="PROSITE" id="PS00092">
    <property type="entry name" value="N6_MTASE"/>
    <property type="match status" value="1"/>
</dbReference>
<dbReference type="EC" id="2.1.1.72" evidence="1"/>
<dbReference type="AlphaFoldDB" id="T0Y0N3"/>
<dbReference type="PANTHER" id="PTHR42933">
    <property type="entry name" value="SLR6095 PROTEIN"/>
    <property type="match status" value="1"/>
</dbReference>
<keyword evidence="5" id="KW-0680">Restriction system</keyword>
<name>T0Y0N3_9ZZZZ</name>
<dbReference type="Gene3D" id="3.40.50.150">
    <property type="entry name" value="Vaccinia Virus protein VP39"/>
    <property type="match status" value="1"/>
</dbReference>
<keyword evidence="3" id="KW-0808">Transferase</keyword>
<evidence type="ECO:0000256" key="5">
    <source>
        <dbReference type="ARBA" id="ARBA00022747"/>
    </source>
</evidence>
<keyword evidence="2" id="KW-0489">Methyltransferase</keyword>
<dbReference type="InterPro" id="IPR029063">
    <property type="entry name" value="SAM-dependent_MTases_sf"/>
</dbReference>
<dbReference type="GO" id="GO:0008170">
    <property type="term" value="F:N-methyltransferase activity"/>
    <property type="evidence" value="ECO:0007669"/>
    <property type="project" value="InterPro"/>
</dbReference>
<dbReference type="InterPro" id="IPR051537">
    <property type="entry name" value="DNA_Adenine_Mtase"/>
</dbReference>
<dbReference type="GO" id="GO:0003677">
    <property type="term" value="F:DNA binding"/>
    <property type="evidence" value="ECO:0007669"/>
    <property type="project" value="InterPro"/>
</dbReference>
<evidence type="ECO:0000256" key="4">
    <source>
        <dbReference type="ARBA" id="ARBA00022691"/>
    </source>
</evidence>
<sequence>KMAQAGGAIGKIYGQEKNITTYNLARMNMLLHGVKDTEFEIFHGDTLLNEWDMLREQNPARKPSFDAIVANPPFSYRWEPTDALADDVRFKSHGLAPKSAADFAFLLHGFHFLKDEGVMAIILPHGVLFRGGAEERIRTKLLKDGHIDTVIG</sequence>
<keyword evidence="4" id="KW-0949">S-adenosyl-L-methionine</keyword>